<dbReference type="AlphaFoldDB" id="A0A7J7NMK1"/>
<sequence length="243" mass="26841">MSSLFDVVSREGTERTKVLGVLGIRREKRLNSIVEKVQRAHQNQAMATSSSAYDDILEIPAYAAGTSSCLVWRPRVNRTVLHSEQTVPVQTPQVGTEGMGADVNMVPPLKKQKQEPGKDIRASPKEANLKAVEQEALDLAKRDPIRLDTQIRSSISLLSIAWKSAAEMLKVAAMDRAEYEAEKASLDDQLKERTVLWKYSEIIFPGDDASPVAEQSPTPPVADDATKEEVSRLRGKVSEMEKA</sequence>
<protein>
    <submittedName>
        <fullName evidence="2">Uncharacterized protein</fullName>
    </submittedName>
</protein>
<feature type="compositionally biased region" description="Basic and acidic residues" evidence="1">
    <location>
        <begin position="224"/>
        <end position="243"/>
    </location>
</feature>
<dbReference type="Proteomes" id="UP000541444">
    <property type="component" value="Unassembled WGS sequence"/>
</dbReference>
<keyword evidence="3" id="KW-1185">Reference proteome</keyword>
<evidence type="ECO:0000313" key="3">
    <source>
        <dbReference type="Proteomes" id="UP000541444"/>
    </source>
</evidence>
<proteinExistence type="predicted"/>
<comment type="caution">
    <text evidence="2">The sequence shown here is derived from an EMBL/GenBank/DDBJ whole genome shotgun (WGS) entry which is preliminary data.</text>
</comment>
<evidence type="ECO:0000256" key="1">
    <source>
        <dbReference type="SAM" id="MobiDB-lite"/>
    </source>
</evidence>
<reference evidence="2 3" key="1">
    <citation type="journal article" date="2020" name="IScience">
        <title>Genome Sequencing of the Endangered Kingdonia uniflora (Circaeasteraceae, Ranunculales) Reveals Potential Mechanisms of Evolutionary Specialization.</title>
        <authorList>
            <person name="Sun Y."/>
            <person name="Deng T."/>
            <person name="Zhang A."/>
            <person name="Moore M.J."/>
            <person name="Landis J.B."/>
            <person name="Lin N."/>
            <person name="Zhang H."/>
            <person name="Zhang X."/>
            <person name="Huang J."/>
            <person name="Zhang X."/>
            <person name="Sun H."/>
            <person name="Wang H."/>
        </authorList>
    </citation>
    <scope>NUCLEOTIDE SEQUENCE [LARGE SCALE GENOMIC DNA]</scope>
    <source>
        <strain evidence="2">TB1705</strain>
        <tissue evidence="2">Leaf</tissue>
    </source>
</reference>
<gene>
    <name evidence="2" type="ORF">GIB67_011553</name>
</gene>
<dbReference type="EMBL" id="JACGCM010000704">
    <property type="protein sequence ID" value="KAF6168168.1"/>
    <property type="molecule type" value="Genomic_DNA"/>
</dbReference>
<accession>A0A7J7NMK1</accession>
<name>A0A7J7NMK1_9MAGN</name>
<feature type="region of interest" description="Disordered" evidence="1">
    <location>
        <begin position="206"/>
        <end position="243"/>
    </location>
</feature>
<organism evidence="2 3">
    <name type="scientific">Kingdonia uniflora</name>
    <dbReference type="NCBI Taxonomy" id="39325"/>
    <lineage>
        <taxon>Eukaryota</taxon>
        <taxon>Viridiplantae</taxon>
        <taxon>Streptophyta</taxon>
        <taxon>Embryophyta</taxon>
        <taxon>Tracheophyta</taxon>
        <taxon>Spermatophyta</taxon>
        <taxon>Magnoliopsida</taxon>
        <taxon>Ranunculales</taxon>
        <taxon>Circaeasteraceae</taxon>
        <taxon>Kingdonia</taxon>
    </lineage>
</organism>
<evidence type="ECO:0000313" key="2">
    <source>
        <dbReference type="EMBL" id="KAF6168168.1"/>
    </source>
</evidence>